<evidence type="ECO:0000256" key="3">
    <source>
        <dbReference type="ARBA" id="ARBA00022723"/>
    </source>
</evidence>
<dbReference type="PANTHER" id="PTHR24305:SF232">
    <property type="entry name" value="P450, PUTATIVE (EUROFUNG)-RELATED"/>
    <property type="match status" value="1"/>
</dbReference>
<dbReference type="PRINTS" id="PR00385">
    <property type="entry name" value="P450"/>
</dbReference>
<dbReference type="PRINTS" id="PR00463">
    <property type="entry name" value="EP450I"/>
</dbReference>
<dbReference type="AlphaFoldDB" id="A0A9P4UAJ6"/>
<keyword evidence="5" id="KW-0349">Heme</keyword>
<dbReference type="InterPro" id="IPR002401">
    <property type="entry name" value="Cyt_P450_E_grp-I"/>
</dbReference>
<dbReference type="OrthoDB" id="3934656at2759"/>
<dbReference type="InterPro" id="IPR050121">
    <property type="entry name" value="Cytochrome_P450_monoxygenase"/>
</dbReference>
<sequence length="519" mass="58895">MPQPVSTFLAALALLPVTAIFLACISVKLWFFTTLLIKWKFPLTRVPGPTFARWSRFWLVKALFAGRFADELVDLHKKYGPIVRIGPRHVIISDADSIRRILAVDSSYTRGPWFDSLRLHMTRANVISERDPRRHSHMRSILGPGLSGHSIFDMESTIDEHVKGWIAMLQGTARSGSVDLSTSLPLLTVDLISHLCLGKSFDCSKSKTDRYGFIRAMRSGMIIQQYTSLFPELQSVLAWLGKLRLFRPLVYPTHKDNFGVGPAMQLIHGALQKKINASHNGDTKADMMTSFIARGLPTDQVESEMIIILAGGTDTTSTAAQGVIFSILSDKTIYKRLRAEIDDFCYINKRSLKYPIQDAVARKMPYLQACIYEGLRRYPPLFQLRERVVSPMGDCIHGYEIPPGTFVGINGLATQLDTIYGHDPEVFRPERWLTKHTAHLKNMHRTLELVFGYGSSRCLGVKMAYTELNKIIFELFAHFDLSFLDPLQPWKRSARGIFIQSDFKVEIKLRCRVNRQASR</sequence>
<keyword evidence="7" id="KW-1185">Reference proteome</keyword>
<evidence type="ECO:0000256" key="4">
    <source>
        <dbReference type="ARBA" id="ARBA00023004"/>
    </source>
</evidence>
<evidence type="ECO:0000256" key="5">
    <source>
        <dbReference type="PIRSR" id="PIRSR602401-1"/>
    </source>
</evidence>
<dbReference type="GO" id="GO:0005506">
    <property type="term" value="F:iron ion binding"/>
    <property type="evidence" value="ECO:0007669"/>
    <property type="project" value="InterPro"/>
</dbReference>
<dbReference type="Pfam" id="PF00067">
    <property type="entry name" value="p450"/>
    <property type="match status" value="1"/>
</dbReference>
<dbReference type="Gene3D" id="1.10.630.10">
    <property type="entry name" value="Cytochrome P450"/>
    <property type="match status" value="1"/>
</dbReference>
<dbReference type="GO" id="GO:0020037">
    <property type="term" value="F:heme binding"/>
    <property type="evidence" value="ECO:0007669"/>
    <property type="project" value="InterPro"/>
</dbReference>
<comment type="similarity">
    <text evidence="2">Belongs to the cytochrome P450 family.</text>
</comment>
<keyword evidence="3 5" id="KW-0479">Metal-binding</keyword>
<organism evidence="6 7">
    <name type="scientific">Karstenula rhodostoma CBS 690.94</name>
    <dbReference type="NCBI Taxonomy" id="1392251"/>
    <lineage>
        <taxon>Eukaryota</taxon>
        <taxon>Fungi</taxon>
        <taxon>Dikarya</taxon>
        <taxon>Ascomycota</taxon>
        <taxon>Pezizomycotina</taxon>
        <taxon>Dothideomycetes</taxon>
        <taxon>Pleosporomycetidae</taxon>
        <taxon>Pleosporales</taxon>
        <taxon>Massarineae</taxon>
        <taxon>Didymosphaeriaceae</taxon>
        <taxon>Karstenula</taxon>
    </lineage>
</organism>
<keyword evidence="6" id="KW-0503">Monooxygenase</keyword>
<comment type="cofactor">
    <cofactor evidence="1 5">
        <name>heme</name>
        <dbReference type="ChEBI" id="CHEBI:30413"/>
    </cofactor>
</comment>
<dbReference type="GO" id="GO:0016705">
    <property type="term" value="F:oxidoreductase activity, acting on paired donors, with incorporation or reduction of molecular oxygen"/>
    <property type="evidence" value="ECO:0007669"/>
    <property type="project" value="InterPro"/>
</dbReference>
<dbReference type="InterPro" id="IPR036396">
    <property type="entry name" value="Cyt_P450_sf"/>
</dbReference>
<keyword evidence="6" id="KW-0560">Oxidoreductase</keyword>
<evidence type="ECO:0000313" key="6">
    <source>
        <dbReference type="EMBL" id="KAF2444589.1"/>
    </source>
</evidence>
<dbReference type="GO" id="GO:0004497">
    <property type="term" value="F:monooxygenase activity"/>
    <property type="evidence" value="ECO:0007669"/>
    <property type="project" value="UniProtKB-KW"/>
</dbReference>
<comment type="caution">
    <text evidence="6">The sequence shown here is derived from an EMBL/GenBank/DDBJ whole genome shotgun (WGS) entry which is preliminary data.</text>
</comment>
<dbReference type="SUPFAM" id="SSF48264">
    <property type="entry name" value="Cytochrome P450"/>
    <property type="match status" value="1"/>
</dbReference>
<dbReference type="EMBL" id="MU001500">
    <property type="protein sequence ID" value="KAF2444589.1"/>
    <property type="molecule type" value="Genomic_DNA"/>
</dbReference>
<gene>
    <name evidence="6" type="ORF">P171DRAFT_359498</name>
</gene>
<keyword evidence="4 5" id="KW-0408">Iron</keyword>
<reference evidence="6" key="1">
    <citation type="journal article" date="2020" name="Stud. Mycol.">
        <title>101 Dothideomycetes genomes: a test case for predicting lifestyles and emergence of pathogens.</title>
        <authorList>
            <person name="Haridas S."/>
            <person name="Albert R."/>
            <person name="Binder M."/>
            <person name="Bloem J."/>
            <person name="Labutti K."/>
            <person name="Salamov A."/>
            <person name="Andreopoulos B."/>
            <person name="Baker S."/>
            <person name="Barry K."/>
            <person name="Bills G."/>
            <person name="Bluhm B."/>
            <person name="Cannon C."/>
            <person name="Castanera R."/>
            <person name="Culley D."/>
            <person name="Daum C."/>
            <person name="Ezra D."/>
            <person name="Gonzalez J."/>
            <person name="Henrissat B."/>
            <person name="Kuo A."/>
            <person name="Liang C."/>
            <person name="Lipzen A."/>
            <person name="Lutzoni F."/>
            <person name="Magnuson J."/>
            <person name="Mondo S."/>
            <person name="Nolan M."/>
            <person name="Ohm R."/>
            <person name="Pangilinan J."/>
            <person name="Park H.-J."/>
            <person name="Ramirez L."/>
            <person name="Alfaro M."/>
            <person name="Sun H."/>
            <person name="Tritt A."/>
            <person name="Yoshinaga Y."/>
            <person name="Zwiers L.-H."/>
            <person name="Turgeon B."/>
            <person name="Goodwin S."/>
            <person name="Spatafora J."/>
            <person name="Crous P."/>
            <person name="Grigoriev I."/>
        </authorList>
    </citation>
    <scope>NUCLEOTIDE SEQUENCE</scope>
    <source>
        <strain evidence="6">CBS 690.94</strain>
    </source>
</reference>
<accession>A0A9P4UAJ6</accession>
<dbReference type="InterPro" id="IPR001128">
    <property type="entry name" value="Cyt_P450"/>
</dbReference>
<feature type="binding site" description="axial binding residue" evidence="5">
    <location>
        <position position="458"/>
    </location>
    <ligand>
        <name>heme</name>
        <dbReference type="ChEBI" id="CHEBI:30413"/>
    </ligand>
    <ligandPart>
        <name>Fe</name>
        <dbReference type="ChEBI" id="CHEBI:18248"/>
    </ligandPart>
</feature>
<evidence type="ECO:0000256" key="1">
    <source>
        <dbReference type="ARBA" id="ARBA00001971"/>
    </source>
</evidence>
<proteinExistence type="inferred from homology"/>
<evidence type="ECO:0000313" key="7">
    <source>
        <dbReference type="Proteomes" id="UP000799764"/>
    </source>
</evidence>
<evidence type="ECO:0000256" key="2">
    <source>
        <dbReference type="ARBA" id="ARBA00010617"/>
    </source>
</evidence>
<protein>
    <submittedName>
        <fullName evidence="6">P450 monooxygenase</fullName>
    </submittedName>
</protein>
<dbReference type="PANTHER" id="PTHR24305">
    <property type="entry name" value="CYTOCHROME P450"/>
    <property type="match status" value="1"/>
</dbReference>
<dbReference type="Proteomes" id="UP000799764">
    <property type="component" value="Unassembled WGS sequence"/>
</dbReference>
<name>A0A9P4UAJ6_9PLEO</name>